<evidence type="ECO:0000313" key="2">
    <source>
        <dbReference type="EMBL" id="AKM82414.1"/>
    </source>
</evidence>
<dbReference type="KEGG" id="bbgw:UT28_C0001G0613"/>
<sequence>MHPFKDYSFSWWQLGLLKFSMIAAGVLITVYFPGWFLTDMAVILLWIIFVVPIIYLAIIGLKQIKE</sequence>
<evidence type="ECO:0000256" key="1">
    <source>
        <dbReference type="SAM" id="Phobius"/>
    </source>
</evidence>
<proteinExistence type="predicted"/>
<dbReference type="AlphaFoldDB" id="A0A0G4B3J3"/>
<protein>
    <submittedName>
        <fullName evidence="2">Uncharacterized protein</fullName>
    </submittedName>
</protein>
<name>A0A0G4B3J3_9BACT</name>
<dbReference type="Proteomes" id="UP000035648">
    <property type="component" value="Chromosome"/>
</dbReference>
<keyword evidence="1" id="KW-0472">Membrane</keyword>
<evidence type="ECO:0000313" key="3">
    <source>
        <dbReference type="Proteomes" id="UP000035648"/>
    </source>
</evidence>
<keyword evidence="1" id="KW-0812">Transmembrane</keyword>
<reference evidence="2 3" key="1">
    <citation type="journal article" date="2015" name="Nature">
        <title>rRNA introns, odd ribosomes, and small enigmatic genomes across a large radiation of phyla.</title>
        <authorList>
            <person name="Brown C.T."/>
            <person name="Hug L.A."/>
            <person name="Thomas B.C."/>
            <person name="Sharon I."/>
            <person name="Castelle C.J."/>
            <person name="Singh A."/>
            <person name="Wilkins M.J."/>
            <person name="Williams K.H."/>
            <person name="Banfield J.F."/>
        </authorList>
    </citation>
    <scope>NUCLEOTIDE SEQUENCE [LARGE SCALE GENOMIC DNA]</scope>
</reference>
<accession>A0A0G4B3J3</accession>
<feature type="transmembrane region" description="Helical" evidence="1">
    <location>
        <begin position="12"/>
        <end position="34"/>
    </location>
</feature>
<organism evidence="2 3">
    <name type="scientific">Berkelbacteria bacterium GW2011_GWE1_39_12</name>
    <dbReference type="NCBI Taxonomy" id="1618337"/>
    <lineage>
        <taxon>Bacteria</taxon>
        <taxon>Candidatus Berkelbacteria</taxon>
    </lineage>
</organism>
<gene>
    <name evidence="2" type="ORF">UT28_C0001G0613</name>
</gene>
<dbReference type="EMBL" id="CP011213">
    <property type="protein sequence ID" value="AKM82414.1"/>
    <property type="molecule type" value="Genomic_DNA"/>
</dbReference>
<dbReference type="STRING" id="1618337.UT28_C0001G0613"/>
<feature type="transmembrane region" description="Helical" evidence="1">
    <location>
        <begin position="40"/>
        <end position="61"/>
    </location>
</feature>
<keyword evidence="1" id="KW-1133">Transmembrane helix</keyword>